<dbReference type="STRING" id="623281.SAMN05421747_1297"/>
<dbReference type="InterPro" id="IPR027417">
    <property type="entry name" value="P-loop_NTPase"/>
</dbReference>
<reference evidence="1 2" key="1">
    <citation type="submission" date="2016-10" db="EMBL/GenBank/DDBJ databases">
        <authorList>
            <person name="de Groot N.N."/>
        </authorList>
    </citation>
    <scope>NUCLEOTIDE SEQUENCE [LARGE SCALE GENOMIC DNA]</scope>
    <source>
        <strain evidence="1 2">DSM 22900</strain>
    </source>
</reference>
<sequence>MHTDDFYHYILKGAIPPFLPESEEQNLIVIEAFLEAAKRFARGGFDVIVDGVVGPWFLEPWIKAVQDSYEVHYLILRASKEETLKRAINRSKLSEDSNFELVEKMWEQFTNLGHYESNIIDTTAQSIEQSISTIKAVIEKKSSLLKSTD</sequence>
<organism evidence="1 2">
    <name type="scientific">Parapedobacter composti</name>
    <dbReference type="NCBI Taxonomy" id="623281"/>
    <lineage>
        <taxon>Bacteria</taxon>
        <taxon>Pseudomonadati</taxon>
        <taxon>Bacteroidota</taxon>
        <taxon>Sphingobacteriia</taxon>
        <taxon>Sphingobacteriales</taxon>
        <taxon>Sphingobacteriaceae</taxon>
        <taxon>Parapedobacter</taxon>
    </lineage>
</organism>
<keyword evidence="2" id="KW-1185">Reference proteome</keyword>
<proteinExistence type="predicted"/>
<evidence type="ECO:0000313" key="1">
    <source>
        <dbReference type="EMBL" id="SFC80437.1"/>
    </source>
</evidence>
<dbReference type="SUPFAM" id="SSF52540">
    <property type="entry name" value="P-loop containing nucleoside triphosphate hydrolases"/>
    <property type="match status" value="1"/>
</dbReference>
<dbReference type="AlphaFoldDB" id="A0A1I1M4L1"/>
<accession>A0A1I1M4L1</accession>
<gene>
    <name evidence="1" type="ORF">SAMN05421747_1297</name>
</gene>
<dbReference type="Gene3D" id="3.40.50.300">
    <property type="entry name" value="P-loop containing nucleotide triphosphate hydrolases"/>
    <property type="match status" value="1"/>
</dbReference>
<dbReference type="Proteomes" id="UP000199577">
    <property type="component" value="Unassembled WGS sequence"/>
</dbReference>
<name>A0A1I1M4L1_9SPHI</name>
<protein>
    <recommendedName>
        <fullName evidence="3">Chloramphenicol 3-O phosphotransferase</fullName>
    </recommendedName>
</protein>
<evidence type="ECO:0008006" key="3">
    <source>
        <dbReference type="Google" id="ProtNLM"/>
    </source>
</evidence>
<dbReference type="EMBL" id="FOLL01000029">
    <property type="protein sequence ID" value="SFC80437.1"/>
    <property type="molecule type" value="Genomic_DNA"/>
</dbReference>
<evidence type="ECO:0000313" key="2">
    <source>
        <dbReference type="Proteomes" id="UP000199577"/>
    </source>
</evidence>